<dbReference type="SUPFAM" id="SSF57701">
    <property type="entry name" value="Zn2/Cys6 DNA-binding domain"/>
    <property type="match status" value="1"/>
</dbReference>
<feature type="compositionally biased region" description="Low complexity" evidence="2">
    <location>
        <begin position="68"/>
        <end position="80"/>
    </location>
</feature>
<feature type="domain" description="Zn(2)-C6 fungal-type" evidence="3">
    <location>
        <begin position="10"/>
        <end position="38"/>
    </location>
</feature>
<dbReference type="GO" id="GO:0000981">
    <property type="term" value="F:DNA-binding transcription factor activity, RNA polymerase II-specific"/>
    <property type="evidence" value="ECO:0007669"/>
    <property type="project" value="InterPro"/>
</dbReference>
<dbReference type="InterPro" id="IPR001138">
    <property type="entry name" value="Zn2Cys6_DnaBD"/>
</dbReference>
<keyword evidence="5" id="KW-1185">Reference proteome</keyword>
<accession>A0A9P8CST1</accession>
<dbReference type="PROSITE" id="PS00463">
    <property type="entry name" value="ZN2_CY6_FUNGAL_1"/>
    <property type="match status" value="1"/>
</dbReference>
<feature type="region of interest" description="Disordered" evidence="2">
    <location>
        <begin position="58"/>
        <end position="103"/>
    </location>
</feature>
<sequence>MVFPGRFSTGCMRCRQRKVKCDEGKPSCRRCYIYGKECPGYTDQFHFRHELTASSFKKSATTQRRKSSPSSTASVKSTNSSKKKVEEDSSTSTSSGSPSSACVPVWSPTTPVATTLSISTDDISLCYFVRRFVSPAGLDGFPGHLTFLPAMYDKHQDDGGVLELATKSVAKMAVYNQFGGDDFRFQSYQAYGKAIRSLQNAIQDETQVMDDKVLAAVLLLCTLKDISGEGVGDASEHAAGLYYLLERRGVEQLATRRGVELFLLSLIRLQVYSFLREDDTYSDPGGLTTVLGAFDPLIRAMSMMTRVLSLRNALSKYVPMGILPGQPWKQPVLDMDDEGHETVIQGCLHALQDFDTWDMEAASYWQNTFQGRTHPTRLGAVGTSMTYCDPQTACTIILIRSARLILVLSLLIYHDLATVPVGNPEAWAQWMPVLQSDLHSTIDDILACVPFSLGDVDQDGKPTTMSYDGAAAIIITQPLRLVTWCIYAKPEQQQIARNILGRINAAIGIRAAVSWQNASLLSEGGQQRPERQPDVCEGKGGWTGEVTFVSDLS</sequence>
<gene>
    <name evidence="4" type="ORF">F5Z01DRAFT_196065</name>
</gene>
<dbReference type="EMBL" id="MU251243">
    <property type="protein sequence ID" value="KAG9258419.1"/>
    <property type="molecule type" value="Genomic_DNA"/>
</dbReference>
<reference evidence="4" key="1">
    <citation type="journal article" date="2021" name="IMA Fungus">
        <title>Genomic characterization of three marine fungi, including Emericellopsis atlantica sp. nov. with signatures of a generalist lifestyle and marine biomass degradation.</title>
        <authorList>
            <person name="Hagestad O.C."/>
            <person name="Hou L."/>
            <person name="Andersen J.H."/>
            <person name="Hansen E.H."/>
            <person name="Altermark B."/>
            <person name="Li C."/>
            <person name="Kuhnert E."/>
            <person name="Cox R.J."/>
            <person name="Crous P.W."/>
            <person name="Spatafora J.W."/>
            <person name="Lail K."/>
            <person name="Amirebrahimi M."/>
            <person name="Lipzen A."/>
            <person name="Pangilinan J."/>
            <person name="Andreopoulos W."/>
            <person name="Hayes R.D."/>
            <person name="Ng V."/>
            <person name="Grigoriev I.V."/>
            <person name="Jackson S.A."/>
            <person name="Sutton T.D.S."/>
            <person name="Dobson A.D.W."/>
            <person name="Rama T."/>
        </authorList>
    </citation>
    <scope>NUCLEOTIDE SEQUENCE</scope>
    <source>
        <strain evidence="4">TS7</strain>
    </source>
</reference>
<keyword evidence="1" id="KW-0539">Nucleus</keyword>
<dbReference type="OrthoDB" id="2991872at2759"/>
<evidence type="ECO:0000256" key="2">
    <source>
        <dbReference type="SAM" id="MobiDB-lite"/>
    </source>
</evidence>
<dbReference type="PROSITE" id="PS50048">
    <property type="entry name" value="ZN2_CY6_FUNGAL_2"/>
    <property type="match status" value="1"/>
</dbReference>
<organism evidence="4 5">
    <name type="scientific">Emericellopsis atlantica</name>
    <dbReference type="NCBI Taxonomy" id="2614577"/>
    <lineage>
        <taxon>Eukaryota</taxon>
        <taxon>Fungi</taxon>
        <taxon>Dikarya</taxon>
        <taxon>Ascomycota</taxon>
        <taxon>Pezizomycotina</taxon>
        <taxon>Sordariomycetes</taxon>
        <taxon>Hypocreomycetidae</taxon>
        <taxon>Hypocreales</taxon>
        <taxon>Bionectriaceae</taxon>
        <taxon>Emericellopsis</taxon>
    </lineage>
</organism>
<dbReference type="Gene3D" id="4.10.240.10">
    <property type="entry name" value="Zn(2)-C6 fungal-type DNA-binding domain"/>
    <property type="match status" value="1"/>
</dbReference>
<dbReference type="InterPro" id="IPR053175">
    <property type="entry name" value="DHMBA_Reg_Transcription_Factor"/>
</dbReference>
<dbReference type="Pfam" id="PF00172">
    <property type="entry name" value="Zn_clus"/>
    <property type="match status" value="1"/>
</dbReference>
<evidence type="ECO:0000313" key="4">
    <source>
        <dbReference type="EMBL" id="KAG9258419.1"/>
    </source>
</evidence>
<dbReference type="Proteomes" id="UP000887229">
    <property type="component" value="Unassembled WGS sequence"/>
</dbReference>
<dbReference type="GeneID" id="70288950"/>
<dbReference type="InterPro" id="IPR021858">
    <property type="entry name" value="Fun_TF"/>
</dbReference>
<dbReference type="InterPro" id="IPR036864">
    <property type="entry name" value="Zn2-C6_fun-type_DNA-bd_sf"/>
</dbReference>
<comment type="caution">
    <text evidence="4">The sequence shown here is derived from an EMBL/GenBank/DDBJ whole genome shotgun (WGS) entry which is preliminary data.</text>
</comment>
<evidence type="ECO:0000256" key="1">
    <source>
        <dbReference type="ARBA" id="ARBA00023242"/>
    </source>
</evidence>
<dbReference type="Pfam" id="PF11951">
    <property type="entry name" value="Fungal_trans_2"/>
    <property type="match status" value="1"/>
</dbReference>
<dbReference type="PANTHER" id="PTHR38791">
    <property type="entry name" value="ZN(II)2CYS6 TRANSCRIPTION FACTOR (EUROFUNG)-RELATED-RELATED"/>
    <property type="match status" value="1"/>
</dbReference>
<dbReference type="PANTHER" id="PTHR38791:SF12">
    <property type="entry name" value="TRANSCRIPTION FACTOR DOMAIN-CONTAINING PROTEIN-RELATED"/>
    <property type="match status" value="1"/>
</dbReference>
<dbReference type="GO" id="GO:0008270">
    <property type="term" value="F:zinc ion binding"/>
    <property type="evidence" value="ECO:0007669"/>
    <property type="project" value="InterPro"/>
</dbReference>
<dbReference type="AlphaFoldDB" id="A0A9P8CST1"/>
<name>A0A9P8CST1_9HYPO</name>
<dbReference type="RefSeq" id="XP_046122343.1">
    <property type="nucleotide sequence ID" value="XM_046258047.1"/>
</dbReference>
<dbReference type="SMART" id="SM00066">
    <property type="entry name" value="GAL4"/>
    <property type="match status" value="1"/>
</dbReference>
<dbReference type="CDD" id="cd00067">
    <property type="entry name" value="GAL4"/>
    <property type="match status" value="1"/>
</dbReference>
<feature type="compositionally biased region" description="Low complexity" evidence="2">
    <location>
        <begin position="90"/>
        <end position="100"/>
    </location>
</feature>
<evidence type="ECO:0000259" key="3">
    <source>
        <dbReference type="PROSITE" id="PS50048"/>
    </source>
</evidence>
<protein>
    <recommendedName>
        <fullName evidence="3">Zn(2)-C6 fungal-type domain-containing protein</fullName>
    </recommendedName>
</protein>
<proteinExistence type="predicted"/>
<evidence type="ECO:0000313" key="5">
    <source>
        <dbReference type="Proteomes" id="UP000887229"/>
    </source>
</evidence>